<evidence type="ECO:0000313" key="3">
    <source>
        <dbReference type="Proteomes" id="UP000032673"/>
    </source>
</evidence>
<accession>A0A6N3T7R3</accession>
<dbReference type="EMBL" id="BAMW01000082">
    <property type="protein sequence ID" value="GAN64579.1"/>
    <property type="molecule type" value="Genomic_DNA"/>
</dbReference>
<dbReference type="EMBL" id="BJXQ01000011">
    <property type="protein sequence ID" value="GEN03998.1"/>
    <property type="molecule type" value="Genomic_DNA"/>
</dbReference>
<reference evidence="1 3" key="1">
    <citation type="submission" date="2012-11" db="EMBL/GenBank/DDBJ databases">
        <title>Whole genome sequence of Acetobacter indonesiensis 5H-1.</title>
        <authorList>
            <person name="Azuma Y."/>
            <person name="Higashiura N."/>
            <person name="Hirakawa H."/>
            <person name="Matsushita K."/>
        </authorList>
    </citation>
    <scope>NUCLEOTIDE SEQUENCE [LARGE SCALE GENOMIC DNA]</scope>
    <source>
        <strain evidence="1 3">5H-1</strain>
    </source>
</reference>
<organism evidence="2 4">
    <name type="scientific">Acetobacter indonesiensis</name>
    <dbReference type="NCBI Taxonomy" id="104101"/>
    <lineage>
        <taxon>Bacteria</taxon>
        <taxon>Pseudomonadati</taxon>
        <taxon>Pseudomonadota</taxon>
        <taxon>Alphaproteobacteria</taxon>
        <taxon>Acetobacterales</taxon>
        <taxon>Acetobacteraceae</taxon>
        <taxon>Acetobacter</taxon>
    </lineage>
</organism>
<comment type="caution">
    <text evidence="2">The sequence shown here is derived from an EMBL/GenBank/DDBJ whole genome shotgun (WGS) entry which is preliminary data.</text>
</comment>
<dbReference type="Proteomes" id="UP000032673">
    <property type="component" value="Unassembled WGS sequence"/>
</dbReference>
<keyword evidence="3" id="KW-1185">Reference proteome</keyword>
<proteinExistence type="predicted"/>
<reference evidence="2 4" key="2">
    <citation type="submission" date="2019-07" db="EMBL/GenBank/DDBJ databases">
        <title>Whole genome shotgun sequence of Acetobacter indonesiensis NBRC 16471.</title>
        <authorList>
            <person name="Hosoyama A."/>
            <person name="Uohara A."/>
            <person name="Ohji S."/>
            <person name="Ichikawa N."/>
        </authorList>
    </citation>
    <scope>NUCLEOTIDE SEQUENCE [LARGE SCALE GENOMIC DNA]</scope>
    <source>
        <strain evidence="2 4">NBRC 16471</strain>
    </source>
</reference>
<dbReference type="AlphaFoldDB" id="A0A6N3T7R3"/>
<evidence type="ECO:0000313" key="2">
    <source>
        <dbReference type="EMBL" id="GEN03998.1"/>
    </source>
</evidence>
<gene>
    <name evidence="1" type="ORF">Abin_085_044</name>
    <name evidence="2" type="ORF">AIN02nite_20230</name>
</gene>
<dbReference type="Proteomes" id="UP000321104">
    <property type="component" value="Unassembled WGS sequence"/>
</dbReference>
<protein>
    <submittedName>
        <fullName evidence="2">Uncharacterized protein</fullName>
    </submittedName>
</protein>
<sequence>MGCHTEFCRVCYTGKVNLKYYLLFYFILKTRVTAPFLPNELRKNDNFIKKYTEKM</sequence>
<evidence type="ECO:0000313" key="4">
    <source>
        <dbReference type="Proteomes" id="UP000321104"/>
    </source>
</evidence>
<name>A0A6N3T7R3_9PROT</name>
<evidence type="ECO:0000313" key="1">
    <source>
        <dbReference type="EMBL" id="GAN64579.1"/>
    </source>
</evidence>